<accession>A0A3Q9R4T9</accession>
<evidence type="ECO:0000313" key="2">
    <source>
        <dbReference type="Proteomes" id="UP000284334"/>
    </source>
</evidence>
<dbReference type="GeneID" id="55612833"/>
<evidence type="ECO:0000313" key="1">
    <source>
        <dbReference type="EMBL" id="AZU97200.1"/>
    </source>
</evidence>
<dbReference type="RefSeq" id="YP_009842585.1">
    <property type="nucleotide sequence ID" value="NC_048742.1"/>
</dbReference>
<sequence>MNEFLLDKFKREAKQRYRIGFAREDELPGYDKEKHLANCETTSIRSAECEWSCGCYSCYTRDDSFDMSAHVGCDCGVEMRWRYGYMYDLPNFITELDEYKNNEVCSHSDDCEYC</sequence>
<dbReference type="Proteomes" id="UP000284334">
    <property type="component" value="Segment"/>
</dbReference>
<organism evidence="1 2">
    <name type="scientific">Streptomyces phage Gilson</name>
    <dbReference type="NCBI Taxonomy" id="2488789"/>
    <lineage>
        <taxon>Viruses</taxon>
        <taxon>Duplodnaviria</taxon>
        <taxon>Heunggongvirae</taxon>
        <taxon>Uroviricota</taxon>
        <taxon>Caudoviricetes</taxon>
        <taxon>Stanwilliamsviridae</taxon>
        <taxon>Loccivirinae</taxon>
        <taxon>Gilsonvirus</taxon>
        <taxon>Gilsonvirus gilson</taxon>
    </lineage>
</organism>
<dbReference type="EMBL" id="MK061412">
    <property type="protein sequence ID" value="AZU97200.1"/>
    <property type="molecule type" value="Genomic_DNA"/>
</dbReference>
<reference evidence="1 2" key="1">
    <citation type="submission" date="2018-10" db="EMBL/GenBank/DDBJ databases">
        <authorList>
            <person name="Soria N.A."/>
            <person name="Batley M.G."/>
            <person name="Hanafy A."/>
            <person name="Singh N."/>
            <person name="Shaffer C.D."/>
            <person name="Weston-Hafer K.A."/>
            <person name="Russell D.A."/>
            <person name="Pope W.H."/>
            <person name="Jacobs-Sera D."/>
            <person name="Hendrix R.W."/>
            <person name="Hatfull G.F."/>
        </authorList>
    </citation>
    <scope>NUCLEOTIDE SEQUENCE [LARGE SCALE GENOMIC DNA]</scope>
</reference>
<gene>
    <name evidence="1" type="primary">143</name>
    <name evidence="1" type="ORF">SEA_GILSON_143</name>
</gene>
<protein>
    <submittedName>
        <fullName evidence="1">Uncharacterized protein</fullName>
    </submittedName>
</protein>
<dbReference type="KEGG" id="vg:55612833"/>
<name>A0A3Q9R4T9_9CAUD</name>
<proteinExistence type="predicted"/>
<keyword evidence="2" id="KW-1185">Reference proteome</keyword>